<dbReference type="Proteomes" id="UP000249794">
    <property type="component" value="Unassembled WGS sequence"/>
</dbReference>
<dbReference type="InterPro" id="IPR022552">
    <property type="entry name" value="UPF_Ycf55"/>
</dbReference>
<feature type="region of interest" description="Disordered" evidence="1">
    <location>
        <begin position="65"/>
        <end position="107"/>
    </location>
</feature>
<evidence type="ECO:0000256" key="1">
    <source>
        <dbReference type="SAM" id="MobiDB-lite"/>
    </source>
</evidence>
<protein>
    <submittedName>
        <fullName evidence="2">DUF3685 domain-containing protein</fullName>
    </submittedName>
</protein>
<reference evidence="3" key="1">
    <citation type="submission" date="2018-04" db="EMBL/GenBank/DDBJ databases">
        <authorList>
            <person name="Cornet L."/>
        </authorList>
    </citation>
    <scope>NUCLEOTIDE SEQUENCE [LARGE SCALE GENOMIC DNA]</scope>
</reference>
<reference evidence="2 3" key="2">
    <citation type="submission" date="2018-06" db="EMBL/GenBank/DDBJ databases">
        <title>Metagenomic assembly of (sub)arctic Cyanobacteria and their associated microbiome from non-axenic cultures.</title>
        <authorList>
            <person name="Baurain D."/>
        </authorList>
    </citation>
    <scope>NUCLEOTIDE SEQUENCE [LARGE SCALE GENOMIC DNA]</scope>
    <source>
        <strain evidence="2">ULC027bin1</strain>
    </source>
</reference>
<name>A0A2W4WMG4_9CYAN</name>
<feature type="non-terminal residue" evidence="2">
    <location>
        <position position="1"/>
    </location>
</feature>
<comment type="caution">
    <text evidence="2">The sequence shown here is derived from an EMBL/GenBank/DDBJ whole genome shotgun (WGS) entry which is preliminary data.</text>
</comment>
<dbReference type="AlphaFoldDB" id="A0A2W4WMG4"/>
<feature type="compositionally biased region" description="Polar residues" evidence="1">
    <location>
        <begin position="90"/>
        <end position="107"/>
    </location>
</feature>
<proteinExistence type="predicted"/>
<evidence type="ECO:0000313" key="2">
    <source>
        <dbReference type="EMBL" id="PZO46363.1"/>
    </source>
</evidence>
<accession>A0A2W4WMG4</accession>
<evidence type="ECO:0000313" key="3">
    <source>
        <dbReference type="Proteomes" id="UP000249794"/>
    </source>
</evidence>
<organism evidence="2 3">
    <name type="scientific">Phormidesmis priestleyi</name>
    <dbReference type="NCBI Taxonomy" id="268141"/>
    <lineage>
        <taxon>Bacteria</taxon>
        <taxon>Bacillati</taxon>
        <taxon>Cyanobacteriota</taxon>
        <taxon>Cyanophyceae</taxon>
        <taxon>Leptolyngbyales</taxon>
        <taxon>Leptolyngbyaceae</taxon>
        <taxon>Phormidesmis</taxon>
    </lineage>
</organism>
<feature type="non-terminal residue" evidence="2">
    <location>
        <position position="107"/>
    </location>
</feature>
<sequence>RRAELNRLGGIPLVVTLALETRDAIAPRLRTAFSIFGSSVVYVLTEVLGRGIGLVGRGILKGVGSAWQDTKGKPRNRQKPVYPEPPEQATAGQNYGQNPYPQDFSQD</sequence>
<dbReference type="Pfam" id="PF12452">
    <property type="entry name" value="DUF3685"/>
    <property type="match status" value="1"/>
</dbReference>
<gene>
    <name evidence="2" type="ORF">DCF15_20365</name>
</gene>
<dbReference type="EMBL" id="QBMP01000313">
    <property type="protein sequence ID" value="PZO46363.1"/>
    <property type="molecule type" value="Genomic_DNA"/>
</dbReference>